<dbReference type="EC" id="1.-.-.-" evidence="3"/>
<dbReference type="PANTHER" id="PTHR13847:SF289">
    <property type="entry name" value="GLYCINE OXIDASE"/>
    <property type="match status" value="1"/>
</dbReference>
<dbReference type="Pfam" id="PF01266">
    <property type="entry name" value="DAO"/>
    <property type="match status" value="1"/>
</dbReference>
<dbReference type="PROSITE" id="PS51257">
    <property type="entry name" value="PROKAR_LIPOPROTEIN"/>
    <property type="match status" value="1"/>
</dbReference>
<protein>
    <submittedName>
        <fullName evidence="3">FAD-binding oxidoreductase</fullName>
        <ecNumber evidence="3">1.-.-.-</ecNumber>
    </submittedName>
</protein>
<evidence type="ECO:0000259" key="2">
    <source>
        <dbReference type="Pfam" id="PF01266"/>
    </source>
</evidence>
<organism evidence="3">
    <name type="scientific">Alsobacter sp. KACC 23698</name>
    <dbReference type="NCBI Taxonomy" id="3149229"/>
    <lineage>
        <taxon>Bacteria</taxon>
        <taxon>Pseudomonadati</taxon>
        <taxon>Pseudomonadota</taxon>
        <taxon>Alphaproteobacteria</taxon>
        <taxon>Hyphomicrobiales</taxon>
        <taxon>Alsobacteraceae</taxon>
        <taxon>Alsobacter</taxon>
    </lineage>
</organism>
<sequence length="386" mass="40551">MSERLAVDVCVIGGGIAGCAAAVRLRQAGMTVAVLDRGLCGAGASGVNFGGVRQQGRNLHELPLARRARALWDGLSALLDQDVELDVSGHIKLARSEADMAELERYARDARDYGLELQMLGSNRVRSEIPWLGDTVVGASLSPQDGQANPRVVGPAFARLARRLGAEIRENSRVTAARRTERGFAVEAGDALTVESAWLVNTAGAFGGAVASWFGETAPVEPLMPNMLVTEPLPYFVSRSIGVCGGDVYLRQTGRGNVIFGGGRGWGDADLAVSRPLTDQSLAGMNRTLDLVPALGNAQVIRTWTGIDGQTPDRIPVIGHSATAPQLVHAFGFSGHGFQLGPAVGEVIAELVLDGRTPTPIAPFAIERFAHGSAAANVAGDTHTEH</sequence>
<accession>A0AAU7J9L3</accession>
<dbReference type="InterPro" id="IPR006076">
    <property type="entry name" value="FAD-dep_OxRdtase"/>
</dbReference>
<name>A0AAU7J9L3_9HYPH</name>
<evidence type="ECO:0000256" key="1">
    <source>
        <dbReference type="ARBA" id="ARBA00023002"/>
    </source>
</evidence>
<dbReference type="AlphaFoldDB" id="A0AAU7J9L3"/>
<evidence type="ECO:0000313" key="3">
    <source>
        <dbReference type="EMBL" id="XBO37057.1"/>
    </source>
</evidence>
<dbReference type="SUPFAM" id="SSF51905">
    <property type="entry name" value="FAD/NAD(P)-binding domain"/>
    <property type="match status" value="1"/>
</dbReference>
<dbReference type="InterPro" id="IPR036188">
    <property type="entry name" value="FAD/NAD-bd_sf"/>
</dbReference>
<dbReference type="EMBL" id="CP157484">
    <property type="protein sequence ID" value="XBO37057.1"/>
    <property type="molecule type" value="Genomic_DNA"/>
</dbReference>
<proteinExistence type="predicted"/>
<dbReference type="RefSeq" id="WP_406853880.1">
    <property type="nucleotide sequence ID" value="NZ_CP157484.1"/>
</dbReference>
<dbReference type="SUPFAM" id="SSF54373">
    <property type="entry name" value="FAD-linked reductases, C-terminal domain"/>
    <property type="match status" value="1"/>
</dbReference>
<feature type="domain" description="FAD dependent oxidoreductase" evidence="2">
    <location>
        <begin position="8"/>
        <end position="351"/>
    </location>
</feature>
<dbReference type="Gene3D" id="3.30.9.10">
    <property type="entry name" value="D-Amino Acid Oxidase, subunit A, domain 2"/>
    <property type="match status" value="1"/>
</dbReference>
<dbReference type="GO" id="GO:0005737">
    <property type="term" value="C:cytoplasm"/>
    <property type="evidence" value="ECO:0007669"/>
    <property type="project" value="TreeGrafter"/>
</dbReference>
<keyword evidence="1 3" id="KW-0560">Oxidoreductase</keyword>
<gene>
    <name evidence="3" type="ORF">ABEG18_15080</name>
</gene>
<dbReference type="GO" id="GO:0016491">
    <property type="term" value="F:oxidoreductase activity"/>
    <property type="evidence" value="ECO:0007669"/>
    <property type="project" value="UniProtKB-KW"/>
</dbReference>
<dbReference type="Gene3D" id="3.50.50.60">
    <property type="entry name" value="FAD/NAD(P)-binding domain"/>
    <property type="match status" value="1"/>
</dbReference>
<reference evidence="3" key="1">
    <citation type="submission" date="2024-05" db="EMBL/GenBank/DDBJ databases">
        <authorList>
            <person name="Kim S."/>
            <person name="Heo J."/>
            <person name="Choi H."/>
            <person name="Choi Y."/>
            <person name="Kwon S.-W."/>
            <person name="Kim Y."/>
        </authorList>
    </citation>
    <scope>NUCLEOTIDE SEQUENCE</scope>
    <source>
        <strain evidence="3">KACC 23698</strain>
    </source>
</reference>
<dbReference type="PANTHER" id="PTHR13847">
    <property type="entry name" value="SARCOSINE DEHYDROGENASE-RELATED"/>
    <property type="match status" value="1"/>
</dbReference>